<keyword evidence="3" id="KW-1185">Reference proteome</keyword>
<reference evidence="2" key="1">
    <citation type="submission" date="2021-01" db="EMBL/GenBank/DDBJ databases">
        <title>Adiantum capillus-veneris genome.</title>
        <authorList>
            <person name="Fang Y."/>
            <person name="Liao Q."/>
        </authorList>
    </citation>
    <scope>NUCLEOTIDE SEQUENCE</scope>
    <source>
        <strain evidence="2">H3</strain>
        <tissue evidence="2">Leaf</tissue>
    </source>
</reference>
<dbReference type="AlphaFoldDB" id="A0A9D4UYV9"/>
<protein>
    <submittedName>
        <fullName evidence="2">Uncharacterized protein</fullName>
    </submittedName>
</protein>
<name>A0A9D4UYV9_ADICA</name>
<accession>A0A9D4UYV9</accession>
<gene>
    <name evidence="2" type="ORF">GOP47_0008466</name>
</gene>
<sequence>MVQVICGSQDLEGEKCYDVYVGSDIKISRCRAFHVLKDMCFLFVNPVLEQEDFPLMLSTFVTIGASIGGYLDTLKLFLCSFVAIKLWYRMHPCGMI</sequence>
<organism evidence="2 3">
    <name type="scientific">Adiantum capillus-veneris</name>
    <name type="common">Maidenhair fern</name>
    <dbReference type="NCBI Taxonomy" id="13818"/>
    <lineage>
        <taxon>Eukaryota</taxon>
        <taxon>Viridiplantae</taxon>
        <taxon>Streptophyta</taxon>
        <taxon>Embryophyta</taxon>
        <taxon>Tracheophyta</taxon>
        <taxon>Polypodiopsida</taxon>
        <taxon>Polypodiidae</taxon>
        <taxon>Polypodiales</taxon>
        <taxon>Pteridineae</taxon>
        <taxon>Pteridaceae</taxon>
        <taxon>Vittarioideae</taxon>
        <taxon>Adiantum</taxon>
    </lineage>
</organism>
<evidence type="ECO:0000256" key="1">
    <source>
        <dbReference type="SAM" id="Phobius"/>
    </source>
</evidence>
<feature type="transmembrane region" description="Helical" evidence="1">
    <location>
        <begin position="55"/>
        <end position="88"/>
    </location>
</feature>
<evidence type="ECO:0000313" key="3">
    <source>
        <dbReference type="Proteomes" id="UP000886520"/>
    </source>
</evidence>
<keyword evidence="1" id="KW-0812">Transmembrane</keyword>
<proteinExistence type="predicted"/>
<dbReference type="EMBL" id="JABFUD020000008">
    <property type="protein sequence ID" value="KAI5076401.1"/>
    <property type="molecule type" value="Genomic_DNA"/>
</dbReference>
<comment type="caution">
    <text evidence="2">The sequence shown here is derived from an EMBL/GenBank/DDBJ whole genome shotgun (WGS) entry which is preliminary data.</text>
</comment>
<keyword evidence="1" id="KW-1133">Transmembrane helix</keyword>
<keyword evidence="1" id="KW-0472">Membrane</keyword>
<evidence type="ECO:0000313" key="2">
    <source>
        <dbReference type="EMBL" id="KAI5076401.1"/>
    </source>
</evidence>
<dbReference type="Proteomes" id="UP000886520">
    <property type="component" value="Chromosome 8"/>
</dbReference>